<reference evidence="2 3" key="1">
    <citation type="submission" date="2016-10" db="EMBL/GenBank/DDBJ databases">
        <authorList>
            <person name="de Groot N.N."/>
        </authorList>
    </citation>
    <scope>NUCLEOTIDE SEQUENCE [LARGE SCALE GENOMIC DNA]</scope>
    <source>
        <strain evidence="2 3">DSM 23413</strain>
    </source>
</reference>
<protein>
    <recommendedName>
        <fullName evidence="4">Cellulose biosynthesis protein BcsS</fullName>
    </recommendedName>
</protein>
<name>A0A1H5RW52_9RHOB</name>
<sequence>MGRVLLAAFLWVSVAGTATAGAWLQQPGRAFLAVSATGYARPGRADMMSSLYAEYGLLPRLTVGLDVNGHAAIASGSSAHALLFARLPLSAPDRSLRAAAELALGAYHANHRSRPMLRLKASLGSGFSSLAGPGWLNLGAEYERIRADRAAYKLNAAIGLSDGPTIRPLLEIETWKRRDTPLIWTVTLSAMWDRGPATTWLIGLRRRSPDAALGVRLALWRRF</sequence>
<evidence type="ECO:0008006" key="4">
    <source>
        <dbReference type="Google" id="ProtNLM"/>
    </source>
</evidence>
<evidence type="ECO:0000313" key="3">
    <source>
        <dbReference type="Proteomes" id="UP000236742"/>
    </source>
</evidence>
<dbReference type="AlphaFoldDB" id="A0A1H5RW52"/>
<dbReference type="Proteomes" id="UP000236742">
    <property type="component" value="Unassembled WGS sequence"/>
</dbReference>
<proteinExistence type="predicted"/>
<dbReference type="EMBL" id="FNVD01000001">
    <property type="protein sequence ID" value="SEF42562.1"/>
    <property type="molecule type" value="Genomic_DNA"/>
</dbReference>
<gene>
    <name evidence="2" type="ORF">SAMN05421751_101199</name>
</gene>
<organism evidence="2 3">
    <name type="scientific">Jhaorihella thermophila</name>
    <dbReference type="NCBI Taxonomy" id="488547"/>
    <lineage>
        <taxon>Bacteria</taxon>
        <taxon>Pseudomonadati</taxon>
        <taxon>Pseudomonadota</taxon>
        <taxon>Alphaproteobacteria</taxon>
        <taxon>Rhodobacterales</taxon>
        <taxon>Paracoccaceae</taxon>
        <taxon>Jhaorihella</taxon>
    </lineage>
</organism>
<evidence type="ECO:0000256" key="1">
    <source>
        <dbReference type="SAM" id="SignalP"/>
    </source>
</evidence>
<keyword evidence="1" id="KW-0732">Signal</keyword>
<feature type="signal peptide" evidence="1">
    <location>
        <begin position="1"/>
        <end position="20"/>
    </location>
</feature>
<accession>A0A1H5RW52</accession>
<keyword evidence="3" id="KW-1185">Reference proteome</keyword>
<feature type="chain" id="PRO_5009283403" description="Cellulose biosynthesis protein BcsS" evidence="1">
    <location>
        <begin position="21"/>
        <end position="223"/>
    </location>
</feature>
<evidence type="ECO:0000313" key="2">
    <source>
        <dbReference type="EMBL" id="SEF42562.1"/>
    </source>
</evidence>